<evidence type="ECO:0000256" key="2">
    <source>
        <dbReference type="ARBA" id="ARBA00023125"/>
    </source>
</evidence>
<dbReference type="InterPro" id="IPR001647">
    <property type="entry name" value="HTH_TetR"/>
</dbReference>
<keyword evidence="7" id="KW-1185">Reference proteome</keyword>
<dbReference type="Gene3D" id="1.10.357.10">
    <property type="entry name" value="Tetracycline Repressor, domain 2"/>
    <property type="match status" value="1"/>
</dbReference>
<dbReference type="InterPro" id="IPR009057">
    <property type="entry name" value="Homeodomain-like_sf"/>
</dbReference>
<feature type="domain" description="HTH tetR-type" evidence="5">
    <location>
        <begin position="8"/>
        <end position="68"/>
    </location>
</feature>
<dbReference type="SUPFAM" id="SSF46689">
    <property type="entry name" value="Homeodomain-like"/>
    <property type="match status" value="1"/>
</dbReference>
<keyword evidence="3" id="KW-0804">Transcription</keyword>
<evidence type="ECO:0000256" key="3">
    <source>
        <dbReference type="ARBA" id="ARBA00023163"/>
    </source>
</evidence>
<keyword evidence="1" id="KW-0805">Transcription regulation</keyword>
<accession>A0ABN1HA34</accession>
<dbReference type="PANTHER" id="PTHR30055:SF209">
    <property type="entry name" value="POSSIBLE TRANSCRIPTIONAL REGULATORY PROTEIN (PROBABLY TETR-FAMILY)"/>
    <property type="match status" value="1"/>
</dbReference>
<dbReference type="PANTHER" id="PTHR30055">
    <property type="entry name" value="HTH-TYPE TRANSCRIPTIONAL REGULATOR RUTR"/>
    <property type="match status" value="1"/>
</dbReference>
<name>A0ABN1HA34_9ACTN</name>
<comment type="caution">
    <text evidence="6">The sequence shown here is derived from an EMBL/GenBank/DDBJ whole genome shotgun (WGS) entry which is preliminary data.</text>
</comment>
<evidence type="ECO:0000259" key="5">
    <source>
        <dbReference type="PROSITE" id="PS50977"/>
    </source>
</evidence>
<keyword evidence="2 4" id="KW-0238">DNA-binding</keyword>
<feature type="DNA-binding region" description="H-T-H motif" evidence="4">
    <location>
        <begin position="31"/>
        <end position="50"/>
    </location>
</feature>
<protein>
    <submittedName>
        <fullName evidence="6">TetR/AcrR family transcriptional regulator</fullName>
    </submittedName>
</protein>
<reference evidence="6 7" key="1">
    <citation type="journal article" date="2019" name="Int. J. Syst. Evol. Microbiol.">
        <title>The Global Catalogue of Microorganisms (GCM) 10K type strain sequencing project: providing services to taxonomists for standard genome sequencing and annotation.</title>
        <authorList>
            <consortium name="The Broad Institute Genomics Platform"/>
            <consortium name="The Broad Institute Genome Sequencing Center for Infectious Disease"/>
            <person name="Wu L."/>
            <person name="Ma J."/>
        </authorList>
    </citation>
    <scope>NUCLEOTIDE SEQUENCE [LARGE SCALE GENOMIC DNA]</scope>
    <source>
        <strain evidence="6 7">JCM 10671</strain>
    </source>
</reference>
<gene>
    <name evidence="6" type="ORF">GCM10009547_43560</name>
</gene>
<sequence>MSPKAADPSVRTALLEAAARQIATGGSGSLTLRRLVDEVGTSTMAVYTHFGGMQNLRQEVRREGFARLREHLESVTPTRNPLADLVRAGWEYYDNAVENPHLYRVMFLDHHEPADDTIGLDTFDRLVQLVARCVEGGQLAAGDPFDLAVQLWAALHGVVSLQLSGLLAPDLALEMVASSWRTLFLGFGAEPRTVTRALQAHPRRTPRAARDLGSGG</sequence>
<dbReference type="PROSITE" id="PS50977">
    <property type="entry name" value="HTH_TETR_2"/>
    <property type="match status" value="1"/>
</dbReference>
<dbReference type="Pfam" id="PF13305">
    <property type="entry name" value="TetR_C_33"/>
    <property type="match status" value="1"/>
</dbReference>
<dbReference type="Proteomes" id="UP001500957">
    <property type="component" value="Unassembled WGS sequence"/>
</dbReference>
<proteinExistence type="predicted"/>
<dbReference type="InterPro" id="IPR025996">
    <property type="entry name" value="MT1864/Rv1816-like_C"/>
</dbReference>
<evidence type="ECO:0000313" key="6">
    <source>
        <dbReference type="EMBL" id="GAA0634757.1"/>
    </source>
</evidence>
<dbReference type="Pfam" id="PF00440">
    <property type="entry name" value="TetR_N"/>
    <property type="match status" value="1"/>
</dbReference>
<dbReference type="InterPro" id="IPR036271">
    <property type="entry name" value="Tet_transcr_reg_TetR-rel_C_sf"/>
</dbReference>
<organism evidence="6 7">
    <name type="scientific">Sporichthya brevicatena</name>
    <dbReference type="NCBI Taxonomy" id="171442"/>
    <lineage>
        <taxon>Bacteria</taxon>
        <taxon>Bacillati</taxon>
        <taxon>Actinomycetota</taxon>
        <taxon>Actinomycetes</taxon>
        <taxon>Sporichthyales</taxon>
        <taxon>Sporichthyaceae</taxon>
        <taxon>Sporichthya</taxon>
    </lineage>
</organism>
<evidence type="ECO:0000313" key="7">
    <source>
        <dbReference type="Proteomes" id="UP001500957"/>
    </source>
</evidence>
<dbReference type="RefSeq" id="WP_344608763.1">
    <property type="nucleotide sequence ID" value="NZ_BAAAHE010000047.1"/>
</dbReference>
<dbReference type="EMBL" id="BAAAHE010000047">
    <property type="protein sequence ID" value="GAA0634757.1"/>
    <property type="molecule type" value="Genomic_DNA"/>
</dbReference>
<evidence type="ECO:0000256" key="4">
    <source>
        <dbReference type="PROSITE-ProRule" id="PRU00335"/>
    </source>
</evidence>
<dbReference type="SUPFAM" id="SSF48498">
    <property type="entry name" value="Tetracyclin repressor-like, C-terminal domain"/>
    <property type="match status" value="1"/>
</dbReference>
<evidence type="ECO:0000256" key="1">
    <source>
        <dbReference type="ARBA" id="ARBA00023015"/>
    </source>
</evidence>
<dbReference type="InterPro" id="IPR050109">
    <property type="entry name" value="HTH-type_TetR-like_transc_reg"/>
</dbReference>